<reference evidence="1 2" key="1">
    <citation type="submission" date="2014-10" db="EMBL/GenBank/DDBJ databases">
        <title>Draft genome of the hookworm Ancylostoma caninum.</title>
        <authorList>
            <person name="Mitreva M."/>
        </authorList>
    </citation>
    <scope>NUCLEOTIDE SEQUENCE [LARGE SCALE GENOMIC DNA]</scope>
    <source>
        <strain evidence="1 2">Baltimore</strain>
    </source>
</reference>
<comment type="caution">
    <text evidence="1">The sequence shown here is derived from an EMBL/GenBank/DDBJ whole genome shotgun (WGS) entry which is preliminary data.</text>
</comment>
<name>A0A368FB12_ANCCA</name>
<organism evidence="1 2">
    <name type="scientific">Ancylostoma caninum</name>
    <name type="common">Dog hookworm</name>
    <dbReference type="NCBI Taxonomy" id="29170"/>
    <lineage>
        <taxon>Eukaryota</taxon>
        <taxon>Metazoa</taxon>
        <taxon>Ecdysozoa</taxon>
        <taxon>Nematoda</taxon>
        <taxon>Chromadorea</taxon>
        <taxon>Rhabditida</taxon>
        <taxon>Rhabditina</taxon>
        <taxon>Rhabditomorpha</taxon>
        <taxon>Strongyloidea</taxon>
        <taxon>Ancylostomatidae</taxon>
        <taxon>Ancylostomatinae</taxon>
        <taxon>Ancylostoma</taxon>
    </lineage>
</organism>
<evidence type="ECO:0000313" key="1">
    <source>
        <dbReference type="EMBL" id="RCN28100.1"/>
    </source>
</evidence>
<gene>
    <name evidence="1" type="ORF">ANCCAN_26160</name>
</gene>
<accession>A0A368FB12</accession>
<keyword evidence="2" id="KW-1185">Reference proteome</keyword>
<evidence type="ECO:0000313" key="2">
    <source>
        <dbReference type="Proteomes" id="UP000252519"/>
    </source>
</evidence>
<dbReference type="AlphaFoldDB" id="A0A368FB12"/>
<sequence length="114" mass="13025">MHLNDVAREKFFCKTHLRAPLKEKIARIERAVRLLEKSSSRDQELLAEIAQVDESPIAEAPDVTPTPVDPLMQCSATLSFFSPEQLRDRTVQRMRDCGVVSIPFRFYSGCENMN</sequence>
<proteinExistence type="predicted"/>
<dbReference type="OrthoDB" id="5838405at2759"/>
<protein>
    <submittedName>
        <fullName evidence="1">Uncharacterized protein</fullName>
    </submittedName>
</protein>
<dbReference type="EMBL" id="JOJR01003045">
    <property type="protein sequence ID" value="RCN28100.1"/>
    <property type="molecule type" value="Genomic_DNA"/>
</dbReference>
<dbReference type="Proteomes" id="UP000252519">
    <property type="component" value="Unassembled WGS sequence"/>
</dbReference>